<dbReference type="GO" id="GO:0000796">
    <property type="term" value="C:condensin complex"/>
    <property type="evidence" value="ECO:0007669"/>
    <property type="project" value="TreeGrafter"/>
</dbReference>
<dbReference type="InterPro" id="IPR009378">
    <property type="entry name" value="H2_N"/>
</dbReference>
<dbReference type="PANTHER" id="PTHR14324">
    <property type="entry name" value="CONDENSIN-2 COMPLEX SUBUNIT H2"/>
    <property type="match status" value="1"/>
</dbReference>
<evidence type="ECO:0000259" key="3">
    <source>
        <dbReference type="Pfam" id="PF16869"/>
    </source>
</evidence>
<evidence type="ECO:0000256" key="1">
    <source>
        <dbReference type="SAM" id="MobiDB-lite"/>
    </source>
</evidence>
<dbReference type="EMBL" id="JAZGQO010000006">
    <property type="protein sequence ID" value="KAK6184210.1"/>
    <property type="molecule type" value="Genomic_DNA"/>
</dbReference>
<evidence type="ECO:0008006" key="6">
    <source>
        <dbReference type="Google" id="ProtNLM"/>
    </source>
</evidence>
<dbReference type="InterPro" id="IPR031739">
    <property type="entry name" value="Ncaph2"/>
</dbReference>
<dbReference type="GO" id="GO:0010032">
    <property type="term" value="P:meiotic chromosome condensation"/>
    <property type="evidence" value="ECO:0007669"/>
    <property type="project" value="TreeGrafter"/>
</dbReference>
<dbReference type="GO" id="GO:0051306">
    <property type="term" value="P:mitotic sister chromatid separation"/>
    <property type="evidence" value="ECO:0007669"/>
    <property type="project" value="TreeGrafter"/>
</dbReference>
<dbReference type="GO" id="GO:0005634">
    <property type="term" value="C:nucleus"/>
    <property type="evidence" value="ECO:0007669"/>
    <property type="project" value="TreeGrafter"/>
</dbReference>
<feature type="region of interest" description="Disordered" evidence="1">
    <location>
        <begin position="93"/>
        <end position="117"/>
    </location>
</feature>
<dbReference type="GO" id="GO:0003682">
    <property type="term" value="F:chromatin binding"/>
    <property type="evidence" value="ECO:0007669"/>
    <property type="project" value="TreeGrafter"/>
</dbReference>
<dbReference type="PANTHER" id="PTHR14324:SF3">
    <property type="entry name" value="CONDENSIN-2 COMPLEX SUBUNIT H2"/>
    <property type="match status" value="1"/>
</dbReference>
<name>A0AAN8JWI6_PATCE</name>
<organism evidence="4 5">
    <name type="scientific">Patella caerulea</name>
    <name type="common">Rayed Mediterranean limpet</name>
    <dbReference type="NCBI Taxonomy" id="87958"/>
    <lineage>
        <taxon>Eukaryota</taxon>
        <taxon>Metazoa</taxon>
        <taxon>Spiralia</taxon>
        <taxon>Lophotrochozoa</taxon>
        <taxon>Mollusca</taxon>
        <taxon>Gastropoda</taxon>
        <taxon>Patellogastropoda</taxon>
        <taxon>Patelloidea</taxon>
        <taxon>Patellidae</taxon>
        <taxon>Patella</taxon>
    </lineage>
</organism>
<dbReference type="InterPro" id="IPR031719">
    <property type="entry name" value="H2_M"/>
</dbReference>
<dbReference type="AlphaFoldDB" id="A0AAN8JWI6"/>
<reference evidence="4 5" key="1">
    <citation type="submission" date="2024-01" db="EMBL/GenBank/DDBJ databases">
        <title>The genome of the rayed Mediterranean limpet Patella caerulea (Linnaeus, 1758).</title>
        <authorList>
            <person name="Anh-Thu Weber A."/>
            <person name="Halstead-Nussloch G."/>
        </authorList>
    </citation>
    <scope>NUCLEOTIDE SEQUENCE [LARGE SCALE GENOMIC DNA]</scope>
    <source>
        <strain evidence="4">AATW-2023a</strain>
        <tissue evidence="4">Whole specimen</tissue>
    </source>
</reference>
<keyword evidence="5" id="KW-1185">Reference proteome</keyword>
<accession>A0AAN8JWI6</accession>
<gene>
    <name evidence="4" type="ORF">SNE40_006723</name>
</gene>
<dbReference type="Pfam" id="PF16869">
    <property type="entry name" value="CNDH2_M"/>
    <property type="match status" value="1"/>
</dbReference>
<evidence type="ECO:0000313" key="5">
    <source>
        <dbReference type="Proteomes" id="UP001347796"/>
    </source>
</evidence>
<evidence type="ECO:0000313" key="4">
    <source>
        <dbReference type="EMBL" id="KAK6184210.1"/>
    </source>
</evidence>
<feature type="domain" description="Condensin II complex subunit H2 middle" evidence="3">
    <location>
        <begin position="144"/>
        <end position="216"/>
    </location>
</feature>
<protein>
    <recommendedName>
        <fullName evidence="6">Condensin-2 complex subunit H2</fullName>
    </recommendedName>
</protein>
<dbReference type="Pfam" id="PF06278">
    <property type="entry name" value="CNDH2_N"/>
    <property type="match status" value="1"/>
</dbReference>
<evidence type="ECO:0000259" key="2">
    <source>
        <dbReference type="Pfam" id="PF06278"/>
    </source>
</evidence>
<sequence>MTVGNDLEDRFGHLLQPIRDLAKSWDVDIASCLTDYLEELERVTITFDEGKTTMNFAEAALLIQGSACVYSKKVENLYSLVFQVMDVISNKKNKQKNSASGKNDNNDGGDDDDEDEEFLSLDNIPIGKNITMREGDKSVLPVKLTPLAIIPLGNTERGQNPLLSKTGEILGSRDDFKMNTCYIHKSGAMLLDMSYMALLQMSLQFPHLHHTAEPMVPIAEVPETDTTSSATLTEQMEELPPPPAADVSMNEDAPPLFENDEEIDENIPQVPQPEIRVCFGSGVLFSLCLFLLDIHYHNQK</sequence>
<comment type="caution">
    <text evidence="4">The sequence shown here is derived from an EMBL/GenBank/DDBJ whole genome shotgun (WGS) entry which is preliminary data.</text>
</comment>
<dbReference type="Proteomes" id="UP001347796">
    <property type="component" value="Unassembled WGS sequence"/>
</dbReference>
<proteinExistence type="predicted"/>
<feature type="domain" description="Condensin II complex subunit H2 N-terminal" evidence="2">
    <location>
        <begin position="10"/>
        <end position="124"/>
    </location>
</feature>
<feature type="compositionally biased region" description="Acidic residues" evidence="1">
    <location>
        <begin position="107"/>
        <end position="117"/>
    </location>
</feature>